<evidence type="ECO:0000313" key="1">
    <source>
        <dbReference type="EMBL" id="RIA95306.1"/>
    </source>
</evidence>
<dbReference type="Proteomes" id="UP000265703">
    <property type="component" value="Unassembled WGS sequence"/>
</dbReference>
<dbReference type="EMBL" id="QKYT01000064">
    <property type="protein sequence ID" value="RIA95306.1"/>
    <property type="molecule type" value="Genomic_DNA"/>
</dbReference>
<reference evidence="1 2" key="1">
    <citation type="submission" date="2018-06" db="EMBL/GenBank/DDBJ databases">
        <title>Comparative genomics reveals the genomic features of Rhizophagus irregularis, R. cerebriforme, R. diaphanum and Gigaspora rosea, and their symbiotic lifestyle signature.</title>
        <authorList>
            <person name="Morin E."/>
            <person name="San Clemente H."/>
            <person name="Chen E.C.H."/>
            <person name="De La Providencia I."/>
            <person name="Hainaut M."/>
            <person name="Kuo A."/>
            <person name="Kohler A."/>
            <person name="Murat C."/>
            <person name="Tang N."/>
            <person name="Roy S."/>
            <person name="Loubradou J."/>
            <person name="Henrissat B."/>
            <person name="Grigoriev I.V."/>
            <person name="Corradi N."/>
            <person name="Roux C."/>
            <person name="Martin F.M."/>
        </authorList>
    </citation>
    <scope>NUCLEOTIDE SEQUENCE [LARGE SCALE GENOMIC DNA]</scope>
    <source>
        <strain evidence="1 2">DAOM 227022</strain>
    </source>
</reference>
<protein>
    <submittedName>
        <fullName evidence="1">Uncharacterized protein</fullName>
    </submittedName>
</protein>
<name>A0A397TEB8_9GLOM</name>
<organism evidence="1 2">
    <name type="scientific">Glomus cerebriforme</name>
    <dbReference type="NCBI Taxonomy" id="658196"/>
    <lineage>
        <taxon>Eukaryota</taxon>
        <taxon>Fungi</taxon>
        <taxon>Fungi incertae sedis</taxon>
        <taxon>Mucoromycota</taxon>
        <taxon>Glomeromycotina</taxon>
        <taxon>Glomeromycetes</taxon>
        <taxon>Glomerales</taxon>
        <taxon>Glomeraceae</taxon>
        <taxon>Glomus</taxon>
    </lineage>
</organism>
<comment type="caution">
    <text evidence="1">The sequence shown here is derived from an EMBL/GenBank/DDBJ whole genome shotgun (WGS) entry which is preliminary data.</text>
</comment>
<gene>
    <name evidence="1" type="ORF">C1645_757947</name>
</gene>
<proteinExistence type="predicted"/>
<keyword evidence="2" id="KW-1185">Reference proteome</keyword>
<accession>A0A397TEB8</accession>
<dbReference type="AlphaFoldDB" id="A0A397TEB8"/>
<evidence type="ECO:0000313" key="2">
    <source>
        <dbReference type="Proteomes" id="UP000265703"/>
    </source>
</evidence>
<sequence>MSRDNFITVQGKITAITSPSGTHLYNISSIFPKLNSQNTDSSTTTTTTTNKKGFLYAWVSSVKQKEDLE</sequence>
<dbReference type="OrthoDB" id="2429643at2759"/>